<dbReference type="AlphaFoldDB" id="A0ABD2QSP7"/>
<keyword evidence="1" id="KW-0812">Transmembrane</keyword>
<accession>A0ABD2QSP7</accession>
<evidence type="ECO:0000256" key="1">
    <source>
        <dbReference type="SAM" id="Phobius"/>
    </source>
</evidence>
<proteinExistence type="predicted"/>
<keyword evidence="1" id="KW-1133">Transmembrane helix</keyword>
<keyword evidence="1" id="KW-0472">Membrane</keyword>
<evidence type="ECO:0000313" key="3">
    <source>
        <dbReference type="Proteomes" id="UP001627284"/>
    </source>
</evidence>
<dbReference type="Proteomes" id="UP001627284">
    <property type="component" value="Unassembled WGS sequence"/>
</dbReference>
<reference evidence="2 3" key="1">
    <citation type="submission" date="2024-05" db="EMBL/GenBank/DDBJ databases">
        <title>De novo assembly of an allotetraploid wild potato.</title>
        <authorList>
            <person name="Hosaka A.J."/>
        </authorList>
    </citation>
    <scope>NUCLEOTIDE SEQUENCE [LARGE SCALE GENOMIC DNA]</scope>
    <source>
        <tissue evidence="2">Young leaves</tissue>
    </source>
</reference>
<evidence type="ECO:0000313" key="2">
    <source>
        <dbReference type="EMBL" id="KAL3322560.1"/>
    </source>
</evidence>
<dbReference type="EMBL" id="JBJKTR010000024">
    <property type="protein sequence ID" value="KAL3322558.1"/>
    <property type="molecule type" value="Genomic_DNA"/>
</dbReference>
<feature type="transmembrane region" description="Helical" evidence="1">
    <location>
        <begin position="12"/>
        <end position="33"/>
    </location>
</feature>
<keyword evidence="3" id="KW-1185">Reference proteome</keyword>
<comment type="caution">
    <text evidence="2">The sequence shown here is derived from an EMBL/GenBank/DDBJ whole genome shotgun (WGS) entry which is preliminary data.</text>
</comment>
<name>A0ABD2QSP7_9SOLN</name>
<dbReference type="EMBL" id="JBJKTR010000024">
    <property type="protein sequence ID" value="KAL3322561.1"/>
    <property type="molecule type" value="Genomic_DNA"/>
</dbReference>
<dbReference type="EMBL" id="JBJKTR010000024">
    <property type="protein sequence ID" value="KAL3322560.1"/>
    <property type="molecule type" value="Genomic_DNA"/>
</dbReference>
<dbReference type="EMBL" id="JBJKTR010000024">
    <property type="protein sequence ID" value="KAL3322559.1"/>
    <property type="molecule type" value="Genomic_DNA"/>
</dbReference>
<organism evidence="2 3">
    <name type="scientific">Solanum stoloniferum</name>
    <dbReference type="NCBI Taxonomy" id="62892"/>
    <lineage>
        <taxon>Eukaryota</taxon>
        <taxon>Viridiplantae</taxon>
        <taxon>Streptophyta</taxon>
        <taxon>Embryophyta</taxon>
        <taxon>Tracheophyta</taxon>
        <taxon>Spermatophyta</taxon>
        <taxon>Magnoliopsida</taxon>
        <taxon>eudicotyledons</taxon>
        <taxon>Gunneridae</taxon>
        <taxon>Pentapetalae</taxon>
        <taxon>asterids</taxon>
        <taxon>lamiids</taxon>
        <taxon>Solanales</taxon>
        <taxon>Solanaceae</taxon>
        <taxon>Solanoideae</taxon>
        <taxon>Solaneae</taxon>
        <taxon>Solanum</taxon>
    </lineage>
</organism>
<sequence>MLFFLANCSRDLSLVSFIVFPPSPVAVFLYGFLLEKKVQLQEKLNCWPWTSSNPLTSNLTPLLWCLRTFMKAIKQLDCQIPVINEFRPAKIDTALNYFNEPSSIAPTDLHLGVTSTWSFKSKQGSRLRK</sequence>
<protein>
    <submittedName>
        <fullName evidence="2">Uncharacterized protein</fullName>
    </submittedName>
</protein>
<gene>
    <name evidence="2" type="ORF">AABB24_039921</name>
</gene>